<evidence type="ECO:0000256" key="1">
    <source>
        <dbReference type="SAM" id="MobiDB-lite"/>
    </source>
</evidence>
<dbReference type="EMBL" id="GL378452">
    <property type="protein sequence ID" value="EFJ39707.1"/>
    <property type="molecule type" value="Genomic_DNA"/>
</dbReference>
<accession>D8UKN0</accession>
<evidence type="ECO:0000313" key="2">
    <source>
        <dbReference type="EMBL" id="EFJ39707.1"/>
    </source>
</evidence>
<evidence type="ECO:0000313" key="3">
    <source>
        <dbReference type="Proteomes" id="UP000001058"/>
    </source>
</evidence>
<sequence length="167" mass="17994">MFRCSRAAVRCGTNCALNCTFNCTSSCVVGCTLKRASRHMPNCAVQCGQCVAICAVLRFARSIAVRCGAVRCSARAVWRGAVQCRAVRCGADNEAVHGDARGRIARAQAWSSALWDDAMRCTVQNEKKITINDDDAKNEPRDDEGSAPGRKIEERNVQAPGDEAGDP</sequence>
<reference evidence="2 3" key="1">
    <citation type="journal article" date="2010" name="Science">
        <title>Genomic analysis of organismal complexity in the multicellular green alga Volvox carteri.</title>
        <authorList>
            <person name="Prochnik S.E."/>
            <person name="Umen J."/>
            <person name="Nedelcu A.M."/>
            <person name="Hallmann A."/>
            <person name="Miller S.M."/>
            <person name="Nishii I."/>
            <person name="Ferris P."/>
            <person name="Kuo A."/>
            <person name="Mitros T."/>
            <person name="Fritz-Laylin L.K."/>
            <person name="Hellsten U."/>
            <person name="Chapman J."/>
            <person name="Simakov O."/>
            <person name="Rensing S.A."/>
            <person name="Terry A."/>
            <person name="Pangilinan J."/>
            <person name="Kapitonov V."/>
            <person name="Jurka J."/>
            <person name="Salamov A."/>
            <person name="Shapiro H."/>
            <person name="Schmutz J."/>
            <person name="Grimwood J."/>
            <person name="Lindquist E."/>
            <person name="Lucas S."/>
            <person name="Grigoriev I.V."/>
            <person name="Schmitt R."/>
            <person name="Kirk D."/>
            <person name="Rokhsar D.S."/>
        </authorList>
    </citation>
    <scope>NUCLEOTIDE SEQUENCE [LARGE SCALE GENOMIC DNA]</scope>
    <source>
        <strain evidence="3">f. Nagariensis / Eve</strain>
    </source>
</reference>
<protein>
    <submittedName>
        <fullName evidence="2">Uncharacterized protein</fullName>
    </submittedName>
</protein>
<keyword evidence="3" id="KW-1185">Reference proteome</keyword>
<dbReference type="AlphaFoldDB" id="D8UKN0"/>
<feature type="region of interest" description="Disordered" evidence="1">
    <location>
        <begin position="129"/>
        <end position="167"/>
    </location>
</feature>
<dbReference type="RefSeq" id="XP_002959214.1">
    <property type="nucleotide sequence ID" value="XM_002959168.1"/>
</dbReference>
<dbReference type="InParanoid" id="D8UKN0"/>
<gene>
    <name evidence="2" type="ORF">VOLCADRAFT_100618</name>
</gene>
<proteinExistence type="predicted"/>
<dbReference type="GeneID" id="9626199"/>
<organism evidence="3">
    <name type="scientific">Volvox carteri f. nagariensis</name>
    <dbReference type="NCBI Taxonomy" id="3068"/>
    <lineage>
        <taxon>Eukaryota</taxon>
        <taxon>Viridiplantae</taxon>
        <taxon>Chlorophyta</taxon>
        <taxon>core chlorophytes</taxon>
        <taxon>Chlorophyceae</taxon>
        <taxon>CS clade</taxon>
        <taxon>Chlamydomonadales</taxon>
        <taxon>Volvocaceae</taxon>
        <taxon>Volvox</taxon>
    </lineage>
</organism>
<name>D8UKN0_VOLCA</name>
<dbReference type="KEGG" id="vcn:VOLCADRAFT_100618"/>
<dbReference type="OrthoDB" id="7491348at2759"/>
<dbReference type="Proteomes" id="UP000001058">
    <property type="component" value="Unassembled WGS sequence"/>
</dbReference>
<feature type="compositionally biased region" description="Basic and acidic residues" evidence="1">
    <location>
        <begin position="129"/>
        <end position="156"/>
    </location>
</feature>